<dbReference type="Gene3D" id="3.80.10.10">
    <property type="entry name" value="Ribonuclease Inhibitor"/>
    <property type="match status" value="1"/>
</dbReference>
<organism evidence="1 2">
    <name type="scientific">Uliginosibacterium paludis</name>
    <dbReference type="NCBI Taxonomy" id="1615952"/>
    <lineage>
        <taxon>Bacteria</taxon>
        <taxon>Pseudomonadati</taxon>
        <taxon>Pseudomonadota</taxon>
        <taxon>Betaproteobacteria</taxon>
        <taxon>Rhodocyclales</taxon>
        <taxon>Zoogloeaceae</taxon>
        <taxon>Uliginosibacterium</taxon>
    </lineage>
</organism>
<sequence length="207" mass="23094">MSASYELRDDEHGIGRVLIPRGSWNAECSFRLNIGDVRAVRLSESAGFRDTDLGFLSQFQSLRSVEIYSSAVKDIQPLNFLNMLEVLGLQTNAKTTLGAENFPSLRVALLRWSKGMEALLSAQSLRYLNVVNFPFEDLSSLCKLSGLQRLSLTSRKLKSLAGIGTLTELQHLDLYACPNLRSLQPIAEHAKLTKVEVESCRHIPSQR</sequence>
<dbReference type="RefSeq" id="WP_345925229.1">
    <property type="nucleotide sequence ID" value="NZ_JBDIVF010000002.1"/>
</dbReference>
<dbReference type="Proteomes" id="UP001548590">
    <property type="component" value="Unassembled WGS sequence"/>
</dbReference>
<accession>A0ABV2CNV0</accession>
<comment type="caution">
    <text evidence="1">The sequence shown here is derived from an EMBL/GenBank/DDBJ whole genome shotgun (WGS) entry which is preliminary data.</text>
</comment>
<proteinExistence type="predicted"/>
<name>A0ABV2CNV0_9RHOO</name>
<reference evidence="1 2" key="1">
    <citation type="submission" date="2024-07" db="EMBL/GenBank/DDBJ databases">
        <title>Uliginosibacterium paludis KCTC:42655.</title>
        <authorList>
            <person name="Kim M.K."/>
        </authorList>
    </citation>
    <scope>NUCLEOTIDE SEQUENCE [LARGE SCALE GENOMIC DNA]</scope>
    <source>
        <strain evidence="1 2">KCTC 42655</strain>
    </source>
</reference>
<dbReference type="EMBL" id="JBEWLZ010000003">
    <property type="protein sequence ID" value="MET1489577.1"/>
    <property type="molecule type" value="Genomic_DNA"/>
</dbReference>
<dbReference type="InterPro" id="IPR032675">
    <property type="entry name" value="LRR_dom_sf"/>
</dbReference>
<evidence type="ECO:0000313" key="2">
    <source>
        <dbReference type="Proteomes" id="UP001548590"/>
    </source>
</evidence>
<keyword evidence="2" id="KW-1185">Reference proteome</keyword>
<dbReference type="SUPFAM" id="SSF52058">
    <property type="entry name" value="L domain-like"/>
    <property type="match status" value="1"/>
</dbReference>
<evidence type="ECO:0000313" key="1">
    <source>
        <dbReference type="EMBL" id="MET1489577.1"/>
    </source>
</evidence>
<protein>
    <submittedName>
        <fullName evidence="1">Leucine-rich repeat domain-containing protein</fullName>
    </submittedName>
</protein>
<gene>
    <name evidence="1" type="ORF">ABVT11_07035</name>
</gene>